<sequence>MLSSTVDGFTLQDFHVGSHVGPATQSAQRLALTTTLWDFQAVEGLLLSAQDRRPFRRNCIGEGLASGYHGG</sequence>
<keyword evidence="2" id="KW-1185">Reference proteome</keyword>
<dbReference type="Proteomes" id="UP000282312">
    <property type="component" value="Unassembled WGS sequence"/>
</dbReference>
<evidence type="ECO:0000313" key="1">
    <source>
        <dbReference type="EMBL" id="RQW96178.1"/>
    </source>
</evidence>
<dbReference type="EMBL" id="QGSZ01000345">
    <property type="protein sequence ID" value="RQW96178.1"/>
    <property type="molecule type" value="Genomic_DNA"/>
</dbReference>
<proteinExistence type="predicted"/>
<name>A0A3N9W638_9ACTN</name>
<comment type="caution">
    <text evidence="1">The sequence shown here is derived from an EMBL/GenBank/DDBJ whole genome shotgun (WGS) entry which is preliminary data.</text>
</comment>
<organism evidence="1 2">
    <name type="scientific">Micromonospora inaquosa</name>
    <dbReference type="NCBI Taxonomy" id="2203716"/>
    <lineage>
        <taxon>Bacteria</taxon>
        <taxon>Bacillati</taxon>
        <taxon>Actinomycetota</taxon>
        <taxon>Actinomycetes</taxon>
        <taxon>Micromonosporales</taxon>
        <taxon>Micromonosporaceae</taxon>
        <taxon>Micromonospora</taxon>
    </lineage>
</organism>
<accession>A0A3N9W638</accession>
<evidence type="ECO:0000313" key="2">
    <source>
        <dbReference type="Proteomes" id="UP000282312"/>
    </source>
</evidence>
<protein>
    <submittedName>
        <fullName evidence="1">Uncharacterized protein</fullName>
    </submittedName>
</protein>
<reference evidence="1 2" key="1">
    <citation type="submission" date="2018-05" db="EMBL/GenBank/DDBJ databases">
        <title>Micromonospora from Atacama Desert.</title>
        <authorList>
            <person name="Carro L."/>
            <person name="Goodfellow M."/>
            <person name="Klenk H.-P."/>
        </authorList>
    </citation>
    <scope>NUCLEOTIDE SEQUENCE [LARGE SCALE GENOMIC DNA]</scope>
    <source>
        <strain evidence="1 2">LB39</strain>
    </source>
</reference>
<gene>
    <name evidence="1" type="ORF">DLJ59_31685</name>
</gene>
<dbReference type="AlphaFoldDB" id="A0A3N9W638"/>